<accession>A0A1M7R1M4</accession>
<dbReference type="GO" id="GO:0016787">
    <property type="term" value="F:hydrolase activity"/>
    <property type="evidence" value="ECO:0007669"/>
    <property type="project" value="UniProtKB-KW"/>
</dbReference>
<dbReference type="InterPro" id="IPR036390">
    <property type="entry name" value="WH_DNA-bd_sf"/>
</dbReference>
<dbReference type="Proteomes" id="UP000184440">
    <property type="component" value="Unassembled WGS sequence"/>
</dbReference>
<dbReference type="CDD" id="cd18873">
    <property type="entry name" value="NUDIX_NadM_like"/>
    <property type="match status" value="1"/>
</dbReference>
<dbReference type="PANTHER" id="PTHR43736:SF4">
    <property type="entry name" value="SLR1690 PROTEIN"/>
    <property type="match status" value="1"/>
</dbReference>
<evidence type="ECO:0000259" key="2">
    <source>
        <dbReference type="PROSITE" id="PS51462"/>
    </source>
</evidence>
<dbReference type="InterPro" id="IPR020084">
    <property type="entry name" value="NUDIX_hydrolase_CS"/>
</dbReference>
<organism evidence="3 4">
    <name type="scientific">Cryptosporangium aurantiacum</name>
    <dbReference type="NCBI Taxonomy" id="134849"/>
    <lineage>
        <taxon>Bacteria</taxon>
        <taxon>Bacillati</taxon>
        <taxon>Actinomycetota</taxon>
        <taxon>Actinomycetes</taxon>
        <taxon>Cryptosporangiales</taxon>
        <taxon>Cryptosporangiaceae</taxon>
        <taxon>Cryptosporangium</taxon>
    </lineage>
</organism>
<dbReference type="PANTHER" id="PTHR43736">
    <property type="entry name" value="ADP-RIBOSE PYROPHOSPHATASE"/>
    <property type="match status" value="1"/>
</dbReference>
<proteinExistence type="predicted"/>
<feature type="domain" description="Nudix hydrolase" evidence="2">
    <location>
        <begin position="9"/>
        <end position="145"/>
    </location>
</feature>
<evidence type="ECO:0000256" key="1">
    <source>
        <dbReference type="ARBA" id="ARBA00022801"/>
    </source>
</evidence>
<dbReference type="SUPFAM" id="SSF46785">
    <property type="entry name" value="Winged helix' DNA-binding domain"/>
    <property type="match status" value="1"/>
</dbReference>
<evidence type="ECO:0000313" key="3">
    <source>
        <dbReference type="EMBL" id="SHN38519.1"/>
    </source>
</evidence>
<dbReference type="InterPro" id="IPR000086">
    <property type="entry name" value="NUDIX_hydrolase_dom"/>
</dbReference>
<dbReference type="InterPro" id="IPR036388">
    <property type="entry name" value="WH-like_DNA-bd_sf"/>
</dbReference>
<dbReference type="PROSITE" id="PS00893">
    <property type="entry name" value="NUDIX_BOX"/>
    <property type="match status" value="1"/>
</dbReference>
<dbReference type="Pfam" id="PF00293">
    <property type="entry name" value="NUDIX"/>
    <property type="match status" value="1"/>
</dbReference>
<dbReference type="RefSeq" id="WP_218617677.1">
    <property type="nucleotide sequence ID" value="NZ_FRCS01000006.1"/>
</dbReference>
<sequence length="230" mass="25637">MSDWEPPIANIAVDLVVLTVRQDALHLLVIERGIEPYRGALALPGGFVQEDEDLPDAARRELMEETRIPGAPLHLEQLRTYAEPGRDPRGRVISVAYLALAPNLPTPTGDTDAARAFWMPVSRLTGATGRPLAFDHANIVRDGIERARSKLEYTTLATTFCPERFTITELRRVYEVVWGARLDARNFQRKVLSTEGFVVPTGEIRRGEAGRPARLYTRGLATNLFPPIAR</sequence>
<reference evidence="3 4" key="1">
    <citation type="submission" date="2016-11" db="EMBL/GenBank/DDBJ databases">
        <authorList>
            <person name="Jaros S."/>
            <person name="Januszkiewicz K."/>
            <person name="Wedrychowicz H."/>
        </authorList>
    </citation>
    <scope>NUCLEOTIDE SEQUENCE [LARGE SCALE GENOMIC DNA]</scope>
    <source>
        <strain evidence="3 4">DSM 46144</strain>
    </source>
</reference>
<evidence type="ECO:0000313" key="4">
    <source>
        <dbReference type="Proteomes" id="UP000184440"/>
    </source>
</evidence>
<gene>
    <name evidence="3" type="ORF">SAMN05443668_10690</name>
</gene>
<keyword evidence="4" id="KW-1185">Reference proteome</keyword>
<dbReference type="Gene3D" id="3.90.79.10">
    <property type="entry name" value="Nucleoside Triphosphate Pyrophosphohydrolase"/>
    <property type="match status" value="1"/>
</dbReference>
<dbReference type="EMBL" id="FRCS01000006">
    <property type="protein sequence ID" value="SHN38519.1"/>
    <property type="molecule type" value="Genomic_DNA"/>
</dbReference>
<keyword evidence="1" id="KW-0378">Hydrolase</keyword>
<dbReference type="STRING" id="134849.SAMN05443668_10690"/>
<dbReference type="Gene3D" id="1.10.10.10">
    <property type="entry name" value="Winged helix-like DNA-binding domain superfamily/Winged helix DNA-binding domain"/>
    <property type="match status" value="1"/>
</dbReference>
<dbReference type="PROSITE" id="PS51462">
    <property type="entry name" value="NUDIX"/>
    <property type="match status" value="1"/>
</dbReference>
<dbReference type="Pfam" id="PF21906">
    <property type="entry name" value="WHD_NrtR"/>
    <property type="match status" value="1"/>
</dbReference>
<dbReference type="InterPro" id="IPR015797">
    <property type="entry name" value="NUDIX_hydrolase-like_dom_sf"/>
</dbReference>
<dbReference type="InterPro" id="IPR054105">
    <property type="entry name" value="WHD_NrtR"/>
</dbReference>
<dbReference type="SUPFAM" id="SSF55811">
    <property type="entry name" value="Nudix"/>
    <property type="match status" value="1"/>
</dbReference>
<dbReference type="AlphaFoldDB" id="A0A1M7R1M4"/>
<protein>
    <submittedName>
        <fullName evidence="3">8-oxo-dGTP diphosphatase</fullName>
    </submittedName>
</protein>
<name>A0A1M7R1M4_9ACTN</name>